<feature type="compositionally biased region" description="Low complexity" evidence="1">
    <location>
        <begin position="72"/>
        <end position="88"/>
    </location>
</feature>
<gene>
    <name evidence="2" type="ORF">EZS28_016635</name>
</gene>
<name>A0A5J4VZ53_9EUKA</name>
<dbReference type="EMBL" id="SNRW01004219">
    <property type="protein sequence ID" value="KAA6387838.1"/>
    <property type="molecule type" value="Genomic_DNA"/>
</dbReference>
<evidence type="ECO:0000313" key="2">
    <source>
        <dbReference type="EMBL" id="KAA6387838.1"/>
    </source>
</evidence>
<dbReference type="AlphaFoldDB" id="A0A5J4VZ53"/>
<reference evidence="2 3" key="1">
    <citation type="submission" date="2019-03" db="EMBL/GenBank/DDBJ databases">
        <title>Single cell metagenomics reveals metabolic interactions within the superorganism composed of flagellate Streblomastix strix and complex community of Bacteroidetes bacteria on its surface.</title>
        <authorList>
            <person name="Treitli S.C."/>
            <person name="Kolisko M."/>
            <person name="Husnik F."/>
            <person name="Keeling P."/>
            <person name="Hampl V."/>
        </authorList>
    </citation>
    <scope>NUCLEOTIDE SEQUENCE [LARGE SCALE GENOMIC DNA]</scope>
    <source>
        <strain evidence="2">ST1C</strain>
    </source>
</reference>
<feature type="compositionally biased region" description="Acidic residues" evidence="1">
    <location>
        <begin position="49"/>
        <end position="58"/>
    </location>
</feature>
<feature type="compositionally biased region" description="Polar residues" evidence="1">
    <location>
        <begin position="181"/>
        <end position="194"/>
    </location>
</feature>
<feature type="region of interest" description="Disordered" evidence="1">
    <location>
        <begin position="160"/>
        <end position="205"/>
    </location>
</feature>
<feature type="compositionally biased region" description="Acidic residues" evidence="1">
    <location>
        <begin position="170"/>
        <end position="180"/>
    </location>
</feature>
<evidence type="ECO:0000256" key="1">
    <source>
        <dbReference type="SAM" id="MobiDB-lite"/>
    </source>
</evidence>
<feature type="region of interest" description="Disordered" evidence="1">
    <location>
        <begin position="1"/>
        <end position="110"/>
    </location>
</feature>
<comment type="caution">
    <text evidence="2">The sequence shown here is derived from an EMBL/GenBank/DDBJ whole genome shotgun (WGS) entry which is preliminary data.</text>
</comment>
<organism evidence="2 3">
    <name type="scientific">Streblomastix strix</name>
    <dbReference type="NCBI Taxonomy" id="222440"/>
    <lineage>
        <taxon>Eukaryota</taxon>
        <taxon>Metamonada</taxon>
        <taxon>Preaxostyla</taxon>
        <taxon>Oxymonadida</taxon>
        <taxon>Streblomastigidae</taxon>
        <taxon>Streblomastix</taxon>
    </lineage>
</organism>
<feature type="compositionally biased region" description="Basic and acidic residues" evidence="1">
    <location>
        <begin position="274"/>
        <end position="284"/>
    </location>
</feature>
<feature type="region of interest" description="Disordered" evidence="1">
    <location>
        <begin position="274"/>
        <end position="349"/>
    </location>
</feature>
<proteinExistence type="predicted"/>
<sequence length="349" mass="39520">MASVSKKQKPSQTTKQQQHTYLRVHKPTSPDYISPPPVKPTITSKIEDEKEDTIEENYQDQKDQKYLNVNTQQIPSSYISQSSSKSYSTLQIEESSSSDLPLALLSPPNQKLQYNTSTTLSTIETHNSIEFGDEDYMDQIGIDDNDNDNDIQIKGFSTFQRTKDKKKDDDIDQDFSDGDSESQYSDYNDSSNRVGDSKNAKPPMSPEIEQFLKNQLSFTRADSSIASVPITQPHTNDFDELNVDQSEWQHMKTELVLVTDTMKARLKLLKEKMKDELKEKDSDRNQSPSVLSPTSKSSTFSSFDLSTTPLTLSTTPLMLSASPSEIVNRKEQDHQQQVPEQEDIISPPK</sequence>
<accession>A0A5J4VZ53</accession>
<dbReference type="Proteomes" id="UP000324800">
    <property type="component" value="Unassembled WGS sequence"/>
</dbReference>
<feature type="compositionally biased region" description="Low complexity" evidence="1">
    <location>
        <begin position="287"/>
        <end position="324"/>
    </location>
</feature>
<feature type="compositionally biased region" description="Low complexity" evidence="1">
    <location>
        <begin position="95"/>
        <end position="108"/>
    </location>
</feature>
<protein>
    <submittedName>
        <fullName evidence="2">Uncharacterized protein</fullName>
    </submittedName>
</protein>
<evidence type="ECO:0000313" key="3">
    <source>
        <dbReference type="Proteomes" id="UP000324800"/>
    </source>
</evidence>